<evidence type="ECO:0000313" key="1">
    <source>
        <dbReference type="EMBL" id="KAK3385236.1"/>
    </source>
</evidence>
<reference evidence="1" key="2">
    <citation type="submission" date="2023-06" db="EMBL/GenBank/DDBJ databases">
        <authorList>
            <consortium name="Lawrence Berkeley National Laboratory"/>
            <person name="Haridas S."/>
            <person name="Hensen N."/>
            <person name="Bonometti L."/>
            <person name="Westerberg I."/>
            <person name="Brannstrom I.O."/>
            <person name="Guillou S."/>
            <person name="Cros-Aarteil S."/>
            <person name="Calhoun S."/>
            <person name="Kuo A."/>
            <person name="Mondo S."/>
            <person name="Pangilinan J."/>
            <person name="Riley R."/>
            <person name="LaButti K."/>
            <person name="Andreopoulos B."/>
            <person name="Lipzen A."/>
            <person name="Chen C."/>
            <person name="Yanf M."/>
            <person name="Daum C."/>
            <person name="Ng V."/>
            <person name="Clum A."/>
            <person name="Steindorff A."/>
            <person name="Ohm R."/>
            <person name="Martin F."/>
            <person name="Silar P."/>
            <person name="Natvig D."/>
            <person name="Lalanne C."/>
            <person name="Gautier V."/>
            <person name="Ament-velasquez S.L."/>
            <person name="Kruys A."/>
            <person name="Hutchinson M.I."/>
            <person name="Powell A.J."/>
            <person name="Barry K."/>
            <person name="Miller A.N."/>
            <person name="Grigoriev I.V."/>
            <person name="Debuchy R."/>
            <person name="Gladieux P."/>
            <person name="Thoren M.H."/>
            <person name="Johannesson H."/>
        </authorList>
    </citation>
    <scope>NUCLEOTIDE SEQUENCE</scope>
    <source>
        <strain evidence="1">CBS 232.78</strain>
    </source>
</reference>
<dbReference type="Proteomes" id="UP001285441">
    <property type="component" value="Unassembled WGS sequence"/>
</dbReference>
<dbReference type="EMBL" id="JAULSW010000004">
    <property type="protein sequence ID" value="KAK3385236.1"/>
    <property type="molecule type" value="Genomic_DNA"/>
</dbReference>
<gene>
    <name evidence="1" type="ORF">B0H63DRAFT_510110</name>
</gene>
<sequence length="190" mass="22131">MSGWNKQRVESRKNRKALARYSYFAGVHIIREMTQFFAHIRDGRAETLKRLLWKIQGGDDGGDGKGEDSKELKKVFGWYEEEFQQIIYRRFKYLYLTEWEGHENPQGYEKMKASLGKDDEEARKKLDKEEGRIKGSVRRCKMVVDKKTLVGGTLKGASQYRIPCDCYGVGCNLKKEDFEHCDLTISIGRD</sequence>
<evidence type="ECO:0000313" key="2">
    <source>
        <dbReference type="Proteomes" id="UP001285441"/>
    </source>
</evidence>
<proteinExistence type="predicted"/>
<accession>A0AAE0TZG0</accession>
<dbReference type="AlphaFoldDB" id="A0AAE0TZG0"/>
<reference evidence="1" key="1">
    <citation type="journal article" date="2023" name="Mol. Phylogenet. Evol.">
        <title>Genome-scale phylogeny and comparative genomics of the fungal order Sordariales.</title>
        <authorList>
            <person name="Hensen N."/>
            <person name="Bonometti L."/>
            <person name="Westerberg I."/>
            <person name="Brannstrom I.O."/>
            <person name="Guillou S."/>
            <person name="Cros-Aarteil S."/>
            <person name="Calhoun S."/>
            <person name="Haridas S."/>
            <person name="Kuo A."/>
            <person name="Mondo S."/>
            <person name="Pangilinan J."/>
            <person name="Riley R."/>
            <person name="LaButti K."/>
            <person name="Andreopoulos B."/>
            <person name="Lipzen A."/>
            <person name="Chen C."/>
            <person name="Yan M."/>
            <person name="Daum C."/>
            <person name="Ng V."/>
            <person name="Clum A."/>
            <person name="Steindorff A."/>
            <person name="Ohm R.A."/>
            <person name="Martin F."/>
            <person name="Silar P."/>
            <person name="Natvig D.O."/>
            <person name="Lalanne C."/>
            <person name="Gautier V."/>
            <person name="Ament-Velasquez S.L."/>
            <person name="Kruys A."/>
            <person name="Hutchinson M.I."/>
            <person name="Powell A.J."/>
            <person name="Barry K."/>
            <person name="Miller A.N."/>
            <person name="Grigoriev I.V."/>
            <person name="Debuchy R."/>
            <person name="Gladieux P."/>
            <person name="Hiltunen Thoren M."/>
            <person name="Johannesson H."/>
        </authorList>
    </citation>
    <scope>NUCLEOTIDE SEQUENCE</scope>
    <source>
        <strain evidence="1">CBS 232.78</strain>
    </source>
</reference>
<keyword evidence="2" id="KW-1185">Reference proteome</keyword>
<protein>
    <submittedName>
        <fullName evidence="1">Uncharacterized protein</fullName>
    </submittedName>
</protein>
<name>A0AAE0TZG0_9PEZI</name>
<organism evidence="1 2">
    <name type="scientific">Podospora didyma</name>
    <dbReference type="NCBI Taxonomy" id="330526"/>
    <lineage>
        <taxon>Eukaryota</taxon>
        <taxon>Fungi</taxon>
        <taxon>Dikarya</taxon>
        <taxon>Ascomycota</taxon>
        <taxon>Pezizomycotina</taxon>
        <taxon>Sordariomycetes</taxon>
        <taxon>Sordariomycetidae</taxon>
        <taxon>Sordariales</taxon>
        <taxon>Podosporaceae</taxon>
        <taxon>Podospora</taxon>
    </lineage>
</organism>
<comment type="caution">
    <text evidence="1">The sequence shown here is derived from an EMBL/GenBank/DDBJ whole genome shotgun (WGS) entry which is preliminary data.</text>
</comment>